<keyword evidence="3" id="KW-1185">Reference proteome</keyword>
<accession>A0A316F159</accession>
<organism evidence="2 3">
    <name type="scientific">Cupriavidus plantarum</name>
    <dbReference type="NCBI Taxonomy" id="942865"/>
    <lineage>
        <taxon>Bacteria</taxon>
        <taxon>Pseudomonadati</taxon>
        <taxon>Pseudomonadota</taxon>
        <taxon>Betaproteobacteria</taxon>
        <taxon>Burkholderiales</taxon>
        <taxon>Burkholderiaceae</taxon>
        <taxon>Cupriavidus</taxon>
    </lineage>
</organism>
<evidence type="ECO:0000313" key="3">
    <source>
        <dbReference type="Proteomes" id="UP000245754"/>
    </source>
</evidence>
<sequence>MPNNTFLLKPYSLADRVADQISGEFPGIFRPLVRPLAKHYAKEFYANAGITAFTATQVHAVQPPPLRRPSRPAPQAAGAAFNPHATGMDQFHGHQPPPPYSAKPAPHERYAPPPGPPPQHAQTRHAPPNYPPPNHASPHGAPPPYAHTYTPPDSPPRGVPPQAPPPSTFPQPLPFHLQPPPADDAIGAQLHAQLNEIMATMHATAEVPGWESHATGHPTMPPPAFTASAQLDPREQADIDRAIALSLKEATAGPHGMPPAHARDEQQSVAQALAGLRKIPPLETAVTPWDKLGETERAAYANATEYLEEASAHVTRTDRIAKVLARHDMMLIPNSGNTRRTPAEGTPGADPNWATNNCLLISLMQHATGDYDSDHASLVNQFRAIIEQDPSMGIRPGDKLPAQGRIADGIVSLINNGLGLERPLRMVTVSDASGVLHVETTGPDDDHRRDVIVVDMGGHFEAAAPASVIAARRAQDESPRRGAPATRDDATPSTGSNTPAPPAGMDAMSELANAQMRSTLIQQHQQIAETTRQARSSMVSLTAS</sequence>
<evidence type="ECO:0000313" key="2">
    <source>
        <dbReference type="EMBL" id="PWK37458.1"/>
    </source>
</evidence>
<dbReference type="EMBL" id="QGGT01000001">
    <property type="protein sequence ID" value="PWK37458.1"/>
    <property type="molecule type" value="Genomic_DNA"/>
</dbReference>
<protein>
    <submittedName>
        <fullName evidence="2">Uncharacterized protein</fullName>
    </submittedName>
</protein>
<proteinExistence type="predicted"/>
<dbReference type="PROSITE" id="PS50330">
    <property type="entry name" value="UIM"/>
    <property type="match status" value="1"/>
</dbReference>
<dbReference type="AlphaFoldDB" id="A0A316F159"/>
<name>A0A316F159_9BURK</name>
<dbReference type="InterPro" id="IPR003903">
    <property type="entry name" value="UIM_dom"/>
</dbReference>
<feature type="region of interest" description="Disordered" evidence="1">
    <location>
        <begin position="62"/>
        <end position="184"/>
    </location>
</feature>
<feature type="compositionally biased region" description="Polar residues" evidence="1">
    <location>
        <begin position="515"/>
        <end position="544"/>
    </location>
</feature>
<reference evidence="2 3" key="1">
    <citation type="submission" date="2018-05" db="EMBL/GenBank/DDBJ databases">
        <title>Genomic Encyclopedia of Type Strains, Phase IV (KMG-V): Genome sequencing to study the core and pangenomes of soil and plant-associated prokaryotes.</title>
        <authorList>
            <person name="Whitman W."/>
        </authorList>
    </citation>
    <scope>NUCLEOTIDE SEQUENCE [LARGE SCALE GENOMIC DNA]</scope>
    <source>
        <strain evidence="2 3">SLV-132</strain>
    </source>
</reference>
<dbReference type="PRINTS" id="PR01217">
    <property type="entry name" value="PRICHEXTENSN"/>
</dbReference>
<gene>
    <name evidence="2" type="ORF">C7419_1011340</name>
</gene>
<feature type="region of interest" description="Disordered" evidence="1">
    <location>
        <begin position="471"/>
        <end position="544"/>
    </location>
</feature>
<feature type="compositionally biased region" description="Pro residues" evidence="1">
    <location>
        <begin position="128"/>
        <end position="145"/>
    </location>
</feature>
<evidence type="ECO:0000256" key="1">
    <source>
        <dbReference type="SAM" id="MobiDB-lite"/>
    </source>
</evidence>
<comment type="caution">
    <text evidence="2">The sequence shown here is derived from an EMBL/GenBank/DDBJ whole genome shotgun (WGS) entry which is preliminary data.</text>
</comment>
<dbReference type="Proteomes" id="UP000245754">
    <property type="component" value="Unassembled WGS sequence"/>
</dbReference>
<feature type="compositionally biased region" description="Low complexity" evidence="1">
    <location>
        <begin position="73"/>
        <end position="85"/>
    </location>
</feature>
<feature type="compositionally biased region" description="Pro residues" evidence="1">
    <location>
        <begin position="152"/>
        <end position="182"/>
    </location>
</feature>
<dbReference type="RefSeq" id="WP_109581174.1">
    <property type="nucleotide sequence ID" value="NZ_QGGT01000001.1"/>
</dbReference>
<feature type="compositionally biased region" description="Basic and acidic residues" evidence="1">
    <location>
        <begin position="473"/>
        <end position="490"/>
    </location>
</feature>